<dbReference type="AlphaFoldDB" id="A0A0F9HIX2"/>
<accession>A0A0F9HIX2</accession>
<protein>
    <submittedName>
        <fullName evidence="1">Uncharacterized protein</fullName>
    </submittedName>
</protein>
<sequence>MPKTMTFSSAEAEQLLKHLKRAGHDTLGKSHFAREGEETTFGDLVEDVPCCYWGMWLIEDPEMVDEEDAPRAQCTECVCDYSDLLNLFEPGEEERARVDRNYWRDCAERAVDNRHQAQEWFKKHGDTG</sequence>
<proteinExistence type="predicted"/>
<organism evidence="1">
    <name type="scientific">marine sediment metagenome</name>
    <dbReference type="NCBI Taxonomy" id="412755"/>
    <lineage>
        <taxon>unclassified sequences</taxon>
        <taxon>metagenomes</taxon>
        <taxon>ecological metagenomes</taxon>
    </lineage>
</organism>
<evidence type="ECO:0000313" key="1">
    <source>
        <dbReference type="EMBL" id="KKM15052.1"/>
    </source>
</evidence>
<comment type="caution">
    <text evidence="1">The sequence shown here is derived from an EMBL/GenBank/DDBJ whole genome shotgun (WGS) entry which is preliminary data.</text>
</comment>
<reference evidence="1" key="1">
    <citation type="journal article" date="2015" name="Nature">
        <title>Complex archaea that bridge the gap between prokaryotes and eukaryotes.</title>
        <authorList>
            <person name="Spang A."/>
            <person name="Saw J.H."/>
            <person name="Jorgensen S.L."/>
            <person name="Zaremba-Niedzwiedzka K."/>
            <person name="Martijn J."/>
            <person name="Lind A.E."/>
            <person name="van Eijk R."/>
            <person name="Schleper C."/>
            <person name="Guy L."/>
            <person name="Ettema T.J."/>
        </authorList>
    </citation>
    <scope>NUCLEOTIDE SEQUENCE</scope>
</reference>
<dbReference type="EMBL" id="LAZR01015001">
    <property type="protein sequence ID" value="KKM15052.1"/>
    <property type="molecule type" value="Genomic_DNA"/>
</dbReference>
<name>A0A0F9HIX2_9ZZZZ</name>
<gene>
    <name evidence="1" type="ORF">LCGC14_1699930</name>
</gene>